<dbReference type="InterPro" id="IPR029063">
    <property type="entry name" value="SAM-dependent_MTases_sf"/>
</dbReference>
<feature type="transmembrane region" description="Helical" evidence="1">
    <location>
        <begin position="66"/>
        <end position="86"/>
    </location>
</feature>
<dbReference type="Gene3D" id="3.40.50.150">
    <property type="entry name" value="Vaccinia Virus protein VP39"/>
    <property type="match status" value="1"/>
</dbReference>
<dbReference type="SUPFAM" id="SSF53335">
    <property type="entry name" value="S-adenosyl-L-methionine-dependent methyltransferases"/>
    <property type="match status" value="1"/>
</dbReference>
<name>A0A7S2W9F6_9STRA</name>
<keyword evidence="1" id="KW-0812">Transmembrane</keyword>
<keyword evidence="1" id="KW-0472">Membrane</keyword>
<evidence type="ECO:0008006" key="3">
    <source>
        <dbReference type="Google" id="ProtNLM"/>
    </source>
</evidence>
<organism evidence="2">
    <name type="scientific">Eucampia antarctica</name>
    <dbReference type="NCBI Taxonomy" id="49252"/>
    <lineage>
        <taxon>Eukaryota</taxon>
        <taxon>Sar</taxon>
        <taxon>Stramenopiles</taxon>
        <taxon>Ochrophyta</taxon>
        <taxon>Bacillariophyta</taxon>
        <taxon>Mediophyceae</taxon>
        <taxon>Biddulphiophycidae</taxon>
        <taxon>Hemiaulales</taxon>
        <taxon>Hemiaulaceae</taxon>
        <taxon>Eucampia</taxon>
    </lineage>
</organism>
<reference evidence="2" key="1">
    <citation type="submission" date="2021-01" db="EMBL/GenBank/DDBJ databases">
        <authorList>
            <person name="Corre E."/>
            <person name="Pelletier E."/>
            <person name="Niang G."/>
            <person name="Scheremetjew M."/>
            <person name="Finn R."/>
            <person name="Kale V."/>
            <person name="Holt S."/>
            <person name="Cochrane G."/>
            <person name="Meng A."/>
            <person name="Brown T."/>
            <person name="Cohen L."/>
        </authorList>
    </citation>
    <scope>NUCLEOTIDE SEQUENCE</scope>
    <source>
        <strain evidence="2">CCMP1452</strain>
    </source>
</reference>
<keyword evidence="1" id="KW-1133">Transmembrane helix</keyword>
<accession>A0A7S2W9F6</accession>
<gene>
    <name evidence="2" type="ORF">EANT1437_LOCUS7837</name>
</gene>
<evidence type="ECO:0000313" key="2">
    <source>
        <dbReference type="EMBL" id="CAD9674392.1"/>
    </source>
</evidence>
<protein>
    <recommendedName>
        <fullName evidence="3">Methyltransferase domain-containing protein</fullName>
    </recommendedName>
</protein>
<dbReference type="AlphaFoldDB" id="A0A7S2W9F6"/>
<dbReference type="EMBL" id="HBHI01015326">
    <property type="protein sequence ID" value="CAD9674392.1"/>
    <property type="molecule type" value="Transcribed_RNA"/>
</dbReference>
<evidence type="ECO:0000256" key="1">
    <source>
        <dbReference type="SAM" id="Phobius"/>
    </source>
</evidence>
<proteinExistence type="predicted"/>
<sequence length="393" mass="44872">MMKSDNLQNTPVSMELEQAVQDIQDGTFVIGPMGRFDGHEEQEFNLEDPSFGQYDAKKRRSKILKYSAYTVCGLCFILLPWLVIFGKKTLDGNFQQQQQQSSAQPVIVCPGSDEIKPPKTVDYMKYYEDNNKENIDVSKFREWAYTDGIDDGYEKRKLHLSHWKVDMFSSSLKSGDMIYESATGLGTNLALTLELLSEHKGINNLQVYGNDMIESSVERAKELFTVNNFDGSTIGEFCVADSTHLFHVPSNSFHLAYSGYVDPLDNPLDFEKSGSEQKYDDLCDSAIKQHDDEHWQEPELARLAQDIQNDWYGLWVSELVRITKPGGTIAIEDIAPPYCQDRADWGGVTREWWIDANKRYDWGIETGSFFFADSDEALKGKRYHVVMTKQKAT</sequence>